<dbReference type="EMBL" id="JAWXXV010000001">
    <property type="protein sequence ID" value="MDX5983712.1"/>
    <property type="molecule type" value="Genomic_DNA"/>
</dbReference>
<comment type="caution">
    <text evidence="1">The sequence shown here is derived from an EMBL/GenBank/DDBJ whole genome shotgun (WGS) entry which is preliminary data.</text>
</comment>
<evidence type="ECO:0000313" key="1">
    <source>
        <dbReference type="EMBL" id="MDX5983712.1"/>
    </source>
</evidence>
<accession>A0ABU4PKV1</accession>
<reference evidence="1 2" key="1">
    <citation type="submission" date="2023-11" db="EMBL/GenBank/DDBJ databases">
        <title>MicrobeMod: A computational toolkit for identifying prokaryotic methylation and restriction-modification with nanopore sequencing.</title>
        <authorList>
            <person name="Crits-Christoph A."/>
            <person name="Kang S.C."/>
            <person name="Lee H."/>
            <person name="Ostrov N."/>
        </authorList>
    </citation>
    <scope>NUCLEOTIDE SEQUENCE [LARGE SCALE GENOMIC DNA]</scope>
    <source>
        <strain evidence="1 2">ATCC 14820</strain>
    </source>
</reference>
<proteinExistence type="predicted"/>
<dbReference type="RefSeq" id="WP_010404573.1">
    <property type="nucleotide sequence ID" value="NZ_JAWXXV010000001.1"/>
</dbReference>
<keyword evidence="2" id="KW-1185">Reference proteome</keyword>
<organism evidence="1 2">
    <name type="scientific">Sphingomonas echinoides</name>
    <dbReference type="NCBI Taxonomy" id="59803"/>
    <lineage>
        <taxon>Bacteria</taxon>
        <taxon>Pseudomonadati</taxon>
        <taxon>Pseudomonadota</taxon>
        <taxon>Alphaproteobacteria</taxon>
        <taxon>Sphingomonadales</taxon>
        <taxon>Sphingomonadaceae</taxon>
        <taxon>Sphingomonas</taxon>
    </lineage>
</organism>
<dbReference type="Proteomes" id="UP001279660">
    <property type="component" value="Unassembled WGS sequence"/>
</dbReference>
<sequence>MPIDVNATAQSMLNAMLGILQQNYPNIQTYATSEAAKLAHSLAQIVELKVAGQINEGEAALLLEMQKNATRAVFLSIEGMGLLMAEQAINAALGVVRQAINTAIGFVLL</sequence>
<protein>
    <submittedName>
        <fullName evidence="1">Uncharacterized protein</fullName>
    </submittedName>
</protein>
<gene>
    <name evidence="1" type="ORF">SIL82_05515</name>
</gene>
<evidence type="ECO:0000313" key="2">
    <source>
        <dbReference type="Proteomes" id="UP001279660"/>
    </source>
</evidence>
<name>A0ABU4PKV1_9SPHN</name>